<proteinExistence type="predicted"/>
<sequence length="450" mass="44529">MSAQRRWTLAALLVVIAGTIAVAPVAPAVLATDTSSPAPDDAADPTPVGSSADADPVLAATVLDDDGGGALAETTVVAELDGPTDAVELATTDAAGTASVPVPEPGTYTVTVTAKDGATVTERVDIAARESEAEATFEVESAATGAIDALVTDDTGEPLPDGTWVTVTGDDAFGPDRTGLVGADGSVSIDGVKPGTYDLRALTGNGTETETTTVTVAANETVVTEFTTNSSDSEIPDDRGEDVDELRFRSEAVDDDVVVYGDVEGDIVLAGDTRIDGDVLIAGDVGGDVVVRGAATVDRILVGGDVRGDIALRGSGTTEAVAVDSAETLTVRGNAAVDGSVEAADIGDVTVAGSGSIGELAVENTASRIELTGGSTVGTVTGGAELETFEAHGGATVDGPVSFATAATVQLAGGATVGGDLVGDAVTQTFAVPDRLIEGDISIDDLPSGA</sequence>
<name>M0ADC6_9EURY</name>
<protein>
    <submittedName>
        <fullName evidence="2">Uncharacterized protein</fullName>
    </submittedName>
</protein>
<dbReference type="EMBL" id="AOIL01000009">
    <property type="protein sequence ID" value="ELY96401.1"/>
    <property type="molecule type" value="Genomic_DNA"/>
</dbReference>
<feature type="region of interest" description="Disordered" evidence="1">
    <location>
        <begin position="33"/>
        <end position="53"/>
    </location>
</feature>
<dbReference type="InterPro" id="IPR013784">
    <property type="entry name" value="Carb-bd-like_fold"/>
</dbReference>
<evidence type="ECO:0000313" key="3">
    <source>
        <dbReference type="Proteomes" id="UP000011648"/>
    </source>
</evidence>
<dbReference type="AlphaFoldDB" id="M0ADC6"/>
<accession>M0ADC6</accession>
<comment type="caution">
    <text evidence="2">The sequence shown here is derived from an EMBL/GenBank/DDBJ whole genome shotgun (WGS) entry which is preliminary data.</text>
</comment>
<keyword evidence="3" id="KW-1185">Reference proteome</keyword>
<dbReference type="PATRIC" id="fig|1230458.4.peg.343"/>
<evidence type="ECO:0000313" key="2">
    <source>
        <dbReference type="EMBL" id="ELY96401.1"/>
    </source>
</evidence>
<evidence type="ECO:0000256" key="1">
    <source>
        <dbReference type="SAM" id="MobiDB-lite"/>
    </source>
</evidence>
<dbReference type="Proteomes" id="UP000011648">
    <property type="component" value="Unassembled WGS sequence"/>
</dbReference>
<dbReference type="OrthoDB" id="204053at2157"/>
<dbReference type="RefSeq" id="WP_006824261.1">
    <property type="nucleotide sequence ID" value="NZ_AOIL01000009.1"/>
</dbReference>
<dbReference type="Gene3D" id="2.60.40.1120">
    <property type="entry name" value="Carboxypeptidase-like, regulatory domain"/>
    <property type="match status" value="2"/>
</dbReference>
<feature type="compositionally biased region" description="Low complexity" evidence="1">
    <location>
        <begin position="33"/>
        <end position="47"/>
    </location>
</feature>
<reference evidence="2 3" key="1">
    <citation type="journal article" date="2014" name="PLoS Genet.">
        <title>Phylogenetically driven sequencing of extremely halophilic archaea reveals strategies for static and dynamic osmo-response.</title>
        <authorList>
            <person name="Becker E.A."/>
            <person name="Seitzer P.M."/>
            <person name="Tritt A."/>
            <person name="Larsen D."/>
            <person name="Krusor M."/>
            <person name="Yao A.I."/>
            <person name="Wu D."/>
            <person name="Madern D."/>
            <person name="Eisen J.A."/>
            <person name="Darling A.E."/>
            <person name="Facciotti M.T."/>
        </authorList>
    </citation>
    <scope>NUCLEOTIDE SEQUENCE [LARGE SCALE GENOMIC DNA]</scope>
    <source>
        <strain evidence="2 3">DSM 12281</strain>
    </source>
</reference>
<organism evidence="2 3">
    <name type="scientific">Natrialba taiwanensis DSM 12281</name>
    <dbReference type="NCBI Taxonomy" id="1230458"/>
    <lineage>
        <taxon>Archaea</taxon>
        <taxon>Methanobacteriati</taxon>
        <taxon>Methanobacteriota</taxon>
        <taxon>Stenosarchaea group</taxon>
        <taxon>Halobacteria</taxon>
        <taxon>Halobacteriales</taxon>
        <taxon>Natrialbaceae</taxon>
        <taxon>Natrialba</taxon>
    </lineage>
</organism>
<dbReference type="GO" id="GO:0030246">
    <property type="term" value="F:carbohydrate binding"/>
    <property type="evidence" value="ECO:0007669"/>
    <property type="project" value="InterPro"/>
</dbReference>
<gene>
    <name evidence="2" type="ORF">C484_01765</name>
</gene>
<dbReference type="SUPFAM" id="SSF49452">
    <property type="entry name" value="Starch-binding domain-like"/>
    <property type="match status" value="2"/>
</dbReference>